<keyword evidence="4" id="KW-0167">Capsid protein</keyword>
<keyword evidence="5" id="KW-0946">Virion</keyword>
<reference evidence="6" key="1">
    <citation type="submission" date="2021-04" db="EMBL/GenBank/DDBJ databases">
        <title>Genomes of microviruses identified in yellow-bellied marmot fecal samples.</title>
        <authorList>
            <person name="Varsani A."/>
            <person name="Kraberger S."/>
            <person name="Chatterjee A."/>
            <person name="Richet C."/>
            <person name="Fontenele R.S."/>
            <person name="Schmidlin K."/>
            <person name="Blumstein D.T."/>
        </authorList>
    </citation>
    <scope>NUCLEOTIDE SEQUENCE</scope>
    <source>
        <strain evidence="6">Mar8</strain>
    </source>
</reference>
<accession>A0A8F6AI33</accession>
<dbReference type="InterPro" id="IPR016184">
    <property type="entry name" value="Capsid/spike_ssDNA_virus"/>
</dbReference>
<evidence type="ECO:0000313" key="6">
    <source>
        <dbReference type="EMBL" id="QXP45030.1"/>
    </source>
</evidence>
<evidence type="ECO:0000256" key="5">
    <source>
        <dbReference type="ARBA" id="ARBA00022844"/>
    </source>
</evidence>
<proteinExistence type="inferred from homology"/>
<evidence type="ECO:0000256" key="4">
    <source>
        <dbReference type="ARBA" id="ARBA00022561"/>
    </source>
</evidence>
<dbReference type="SUPFAM" id="SSF88645">
    <property type="entry name" value="ssDNA viruses"/>
    <property type="match status" value="1"/>
</dbReference>
<comment type="subcellular location">
    <subcellularLocation>
        <location evidence="1">Virion</location>
    </subcellularLocation>
</comment>
<keyword evidence="3" id="KW-1140">T=1 icosahedral capsid protein</keyword>
<dbReference type="EMBL" id="MZ089754">
    <property type="protein sequence ID" value="QXP45030.1"/>
    <property type="molecule type" value="Genomic_DNA"/>
</dbReference>
<dbReference type="InterPro" id="IPR003514">
    <property type="entry name" value="Microviridae_protein_F"/>
</dbReference>
<evidence type="ECO:0000256" key="3">
    <source>
        <dbReference type="ARBA" id="ARBA00022431"/>
    </source>
</evidence>
<dbReference type="GO" id="GO:0039615">
    <property type="term" value="C:T=1 icosahedral viral capsid"/>
    <property type="evidence" value="ECO:0007669"/>
    <property type="project" value="UniProtKB-KW"/>
</dbReference>
<dbReference type="Pfam" id="PF02305">
    <property type="entry name" value="Phage_F"/>
    <property type="match status" value="1"/>
</dbReference>
<dbReference type="Gene3D" id="2.60.169.10">
    <property type="entry name" value="Microviridae F protein"/>
    <property type="match status" value="2"/>
</dbReference>
<sequence>MGNFSYSNVPVIKHSRSRFDLSHGVKTSANVGSLYPFDVQEVYPGDTFKVKTSCVSRLTSQFLRPIMDNLFLDVYYFFVPSRLLYDKFKNVFGENTESKWANTKSYAVPTIGGGSASNVVKSGTVGDYLGLPINLYMGGGISVLPFRAFAKVYDDWFRDQNNISPMHIQTGEAAASEVFNENEWAPNNYTGKPPKVAKFHDYFTSCLPAPQKGQGVSVGVSSFTDVPVTTKAFDISQGLIGDHPLRLKVGAANMTAGYYPLGFSANGTMYGEAILDSKQGGSAFSNPYEVYPSNLWAKTSEMSAEPISVNDLRFAFQYQKMLERDARGGTRYVEYLQSHFGVSPGDYRLQRSEFLGGKRSPISVTQVTQTTGSDSETSPLGQVGAYSLSGSKSRYTKGFSEHGYVLGVFCIRQFHSYQQGIERFWKRSERTEFFDPVFSNIGEQPVYKYELYGSAGSLNAVFGYNEAWADLRTRQNKITGQMRTGATNSLDIWHLADNYANAPTLNEDFINETPSNLDRVITVESSSQDQFILDFYIQNVAYRCLPTYSVPSLIDHN</sequence>
<evidence type="ECO:0000256" key="1">
    <source>
        <dbReference type="ARBA" id="ARBA00004328"/>
    </source>
</evidence>
<comment type="similarity">
    <text evidence="2">Belongs to the microviridae F protein family.</text>
</comment>
<protein>
    <submittedName>
        <fullName evidence="6">Major capsid protein</fullName>
    </submittedName>
</protein>
<organism evidence="6">
    <name type="scientific">Microvirus mar8</name>
    <dbReference type="NCBI Taxonomy" id="2851204"/>
    <lineage>
        <taxon>Viruses</taxon>
        <taxon>Monodnaviria</taxon>
        <taxon>Sangervirae</taxon>
        <taxon>Phixviricota</taxon>
        <taxon>Malgrandaviricetes</taxon>
        <taxon>Petitvirales</taxon>
        <taxon>Microviridae</taxon>
    </lineage>
</organism>
<dbReference type="GO" id="GO:0005198">
    <property type="term" value="F:structural molecule activity"/>
    <property type="evidence" value="ECO:0007669"/>
    <property type="project" value="InterPro"/>
</dbReference>
<evidence type="ECO:0000256" key="2">
    <source>
        <dbReference type="ARBA" id="ARBA00009963"/>
    </source>
</evidence>
<dbReference type="InterPro" id="IPR037002">
    <property type="entry name" value="Microviridae_protein_F_sf"/>
</dbReference>
<name>A0A8F6AI33_9VIRU</name>